<dbReference type="Pfam" id="PF13561">
    <property type="entry name" value="adh_short_C2"/>
    <property type="match status" value="1"/>
</dbReference>
<evidence type="ECO:0000256" key="2">
    <source>
        <dbReference type="ARBA" id="ARBA00023002"/>
    </source>
</evidence>
<sequence>MRLKDKVAVVTGGSNGIGKGIAKLFSEEGAVVVIADVDQDEGLNTVRTLNPEGDKVYFFKTDVGNEESVKQLMNYTAETFGRLDVLVNNAAVNYRKAVHETSLEEWNQLMGVNLTGPFLCSKYAIPEMQKREASSIINMVSWHAETTITRLAAYASAKGGLTALTRQMALDYGKYQIRVNAVGPSTVETPMLEKTFASLENPEEAFQQSLEFNPMGRFGTVEDIAKTCLFLASDDSKYISGQTIMVDGGQINKVSRPISFD</sequence>
<dbReference type="CDD" id="cd05233">
    <property type="entry name" value="SDR_c"/>
    <property type="match status" value="1"/>
</dbReference>
<evidence type="ECO:0000256" key="1">
    <source>
        <dbReference type="ARBA" id="ARBA00006484"/>
    </source>
</evidence>
<dbReference type="PRINTS" id="PR00081">
    <property type="entry name" value="GDHRDH"/>
</dbReference>
<gene>
    <name evidence="3" type="ORF">ACFSX4_12950</name>
</gene>
<dbReference type="Gene3D" id="3.40.50.720">
    <property type="entry name" value="NAD(P)-binding Rossmann-like Domain"/>
    <property type="match status" value="1"/>
</dbReference>
<dbReference type="EC" id="1.1.1.-" evidence="3"/>
<dbReference type="InterPro" id="IPR002347">
    <property type="entry name" value="SDR_fam"/>
</dbReference>
<keyword evidence="4" id="KW-1185">Reference proteome</keyword>
<comment type="caution">
    <text evidence="3">The sequence shown here is derived from an EMBL/GenBank/DDBJ whole genome shotgun (WGS) entry which is preliminary data.</text>
</comment>
<dbReference type="EMBL" id="JBHUOQ010000005">
    <property type="protein sequence ID" value="MFD2831376.1"/>
    <property type="molecule type" value="Genomic_DNA"/>
</dbReference>
<evidence type="ECO:0000313" key="3">
    <source>
        <dbReference type="EMBL" id="MFD2831376.1"/>
    </source>
</evidence>
<organism evidence="3 4">
    <name type="scientific">Corticicoccus populi</name>
    <dbReference type="NCBI Taxonomy" id="1812821"/>
    <lineage>
        <taxon>Bacteria</taxon>
        <taxon>Bacillati</taxon>
        <taxon>Bacillota</taxon>
        <taxon>Bacilli</taxon>
        <taxon>Bacillales</taxon>
        <taxon>Staphylococcaceae</taxon>
        <taxon>Corticicoccus</taxon>
    </lineage>
</organism>
<dbReference type="SUPFAM" id="SSF51735">
    <property type="entry name" value="NAD(P)-binding Rossmann-fold domains"/>
    <property type="match status" value="1"/>
</dbReference>
<dbReference type="PANTHER" id="PTHR43639">
    <property type="entry name" value="OXIDOREDUCTASE, SHORT-CHAIN DEHYDROGENASE/REDUCTASE FAMILY (AFU_ORTHOLOGUE AFUA_5G02870)"/>
    <property type="match status" value="1"/>
</dbReference>
<dbReference type="InterPro" id="IPR020904">
    <property type="entry name" value="Sc_DH/Rdtase_CS"/>
</dbReference>
<name>A0ABW5WX15_9STAP</name>
<dbReference type="PRINTS" id="PR00080">
    <property type="entry name" value="SDRFAMILY"/>
</dbReference>
<comment type="similarity">
    <text evidence="1">Belongs to the short-chain dehydrogenases/reductases (SDR) family.</text>
</comment>
<dbReference type="InterPro" id="IPR036291">
    <property type="entry name" value="NAD(P)-bd_dom_sf"/>
</dbReference>
<proteinExistence type="inferred from homology"/>
<dbReference type="NCBIfam" id="NF005559">
    <property type="entry name" value="PRK07231.1"/>
    <property type="match status" value="1"/>
</dbReference>
<keyword evidence="2 3" id="KW-0560">Oxidoreductase</keyword>
<protein>
    <submittedName>
        <fullName evidence="3">SDR family NAD(P)-dependent oxidoreductase</fullName>
        <ecNumber evidence="3">1.1.1.-</ecNumber>
    </submittedName>
</protein>
<accession>A0ABW5WX15</accession>
<dbReference type="Proteomes" id="UP001597519">
    <property type="component" value="Unassembled WGS sequence"/>
</dbReference>
<dbReference type="GO" id="GO:0016491">
    <property type="term" value="F:oxidoreductase activity"/>
    <property type="evidence" value="ECO:0007669"/>
    <property type="project" value="UniProtKB-KW"/>
</dbReference>
<dbReference type="RefSeq" id="WP_377775577.1">
    <property type="nucleotide sequence ID" value="NZ_JBHUOQ010000005.1"/>
</dbReference>
<dbReference type="PANTHER" id="PTHR43639:SF1">
    <property type="entry name" value="SHORT-CHAIN DEHYDROGENASE_REDUCTASE FAMILY PROTEIN"/>
    <property type="match status" value="1"/>
</dbReference>
<reference evidence="4" key="1">
    <citation type="journal article" date="2019" name="Int. J. Syst. Evol. Microbiol.">
        <title>The Global Catalogue of Microorganisms (GCM) 10K type strain sequencing project: providing services to taxonomists for standard genome sequencing and annotation.</title>
        <authorList>
            <consortium name="The Broad Institute Genomics Platform"/>
            <consortium name="The Broad Institute Genome Sequencing Center for Infectious Disease"/>
            <person name="Wu L."/>
            <person name="Ma J."/>
        </authorList>
    </citation>
    <scope>NUCLEOTIDE SEQUENCE [LARGE SCALE GENOMIC DNA]</scope>
    <source>
        <strain evidence="4">KCTC 33575</strain>
    </source>
</reference>
<evidence type="ECO:0000313" key="4">
    <source>
        <dbReference type="Proteomes" id="UP001597519"/>
    </source>
</evidence>
<dbReference type="PROSITE" id="PS00061">
    <property type="entry name" value="ADH_SHORT"/>
    <property type="match status" value="1"/>
</dbReference>